<evidence type="ECO:0000313" key="1">
    <source>
        <dbReference type="EMBL" id="KAL2512090.1"/>
    </source>
</evidence>
<comment type="caution">
    <text evidence="1">The sequence shown here is derived from an EMBL/GenBank/DDBJ whole genome shotgun (WGS) entry which is preliminary data.</text>
</comment>
<dbReference type="EMBL" id="JBFOLK010000005">
    <property type="protein sequence ID" value="KAL2512090.1"/>
    <property type="molecule type" value="Genomic_DNA"/>
</dbReference>
<proteinExistence type="predicted"/>
<dbReference type="PANTHER" id="PTHR36325:SF1">
    <property type="entry name" value="MYOSIN-2 HEAVY CHAIN-LIKE PROTEIN"/>
    <property type="match status" value="1"/>
</dbReference>
<dbReference type="PANTHER" id="PTHR36325">
    <property type="entry name" value="MYOSIN-2 HEAVY CHAIN-LIKE PROTEIN"/>
    <property type="match status" value="1"/>
</dbReference>
<evidence type="ECO:0000313" key="2">
    <source>
        <dbReference type="Proteomes" id="UP001604336"/>
    </source>
</evidence>
<reference evidence="2" key="1">
    <citation type="submission" date="2024-07" db="EMBL/GenBank/DDBJ databases">
        <title>Two chromosome-level genome assemblies of Korean endemic species Abeliophyllum distichum and Forsythia ovata (Oleaceae).</title>
        <authorList>
            <person name="Jang H."/>
        </authorList>
    </citation>
    <scope>NUCLEOTIDE SEQUENCE [LARGE SCALE GENOMIC DNA]</scope>
</reference>
<name>A0ABD1TI00_9LAMI</name>
<dbReference type="AlphaFoldDB" id="A0ABD1TI00"/>
<protein>
    <submittedName>
        <fullName evidence="1">Uncharacterized protein</fullName>
    </submittedName>
</protein>
<dbReference type="Proteomes" id="UP001604336">
    <property type="component" value="Unassembled WGS sequence"/>
</dbReference>
<keyword evidence="2" id="KW-1185">Reference proteome</keyword>
<organism evidence="1 2">
    <name type="scientific">Abeliophyllum distichum</name>
    <dbReference type="NCBI Taxonomy" id="126358"/>
    <lineage>
        <taxon>Eukaryota</taxon>
        <taxon>Viridiplantae</taxon>
        <taxon>Streptophyta</taxon>
        <taxon>Embryophyta</taxon>
        <taxon>Tracheophyta</taxon>
        <taxon>Spermatophyta</taxon>
        <taxon>Magnoliopsida</taxon>
        <taxon>eudicotyledons</taxon>
        <taxon>Gunneridae</taxon>
        <taxon>Pentapetalae</taxon>
        <taxon>asterids</taxon>
        <taxon>lamiids</taxon>
        <taxon>Lamiales</taxon>
        <taxon>Oleaceae</taxon>
        <taxon>Forsythieae</taxon>
        <taxon>Abeliophyllum</taxon>
    </lineage>
</organism>
<accession>A0ABD1TI00</accession>
<gene>
    <name evidence="1" type="ORF">Adt_17690</name>
</gene>
<sequence>MKLKRKNSNRESESNLSSLDQVLVKHKSRLEREKMIIAEVQDDHVKHPVSRREARERELREAWGGLSLGNSIRPHVSRLEKDKAAWIKAEEEERRRAVEEV</sequence>